<dbReference type="WBParaSite" id="HPLM_0001977401-mRNA-1">
    <property type="protein sequence ID" value="HPLM_0001977401-mRNA-1"/>
    <property type="gene ID" value="HPLM_0001977401"/>
</dbReference>
<evidence type="ECO:0000313" key="3">
    <source>
        <dbReference type="WBParaSite" id="HPLM_0001977401-mRNA-1"/>
    </source>
</evidence>
<gene>
    <name evidence="1" type="ORF">HPLM_LOCUS19768</name>
</gene>
<reference evidence="1 2" key="2">
    <citation type="submission" date="2018-11" db="EMBL/GenBank/DDBJ databases">
        <authorList>
            <consortium name="Pathogen Informatics"/>
        </authorList>
    </citation>
    <scope>NUCLEOTIDE SEQUENCE [LARGE SCALE GENOMIC DNA]</scope>
    <source>
        <strain evidence="1 2">MHpl1</strain>
    </source>
</reference>
<organism evidence="3">
    <name type="scientific">Haemonchus placei</name>
    <name type="common">Barber's pole worm</name>
    <dbReference type="NCBI Taxonomy" id="6290"/>
    <lineage>
        <taxon>Eukaryota</taxon>
        <taxon>Metazoa</taxon>
        <taxon>Ecdysozoa</taxon>
        <taxon>Nematoda</taxon>
        <taxon>Chromadorea</taxon>
        <taxon>Rhabditida</taxon>
        <taxon>Rhabditina</taxon>
        <taxon>Rhabditomorpha</taxon>
        <taxon>Strongyloidea</taxon>
        <taxon>Trichostrongylidae</taxon>
        <taxon>Haemonchus</taxon>
    </lineage>
</organism>
<name>A0A0N4X5Y2_HAEPC</name>
<reference evidence="3" key="1">
    <citation type="submission" date="2017-02" db="UniProtKB">
        <authorList>
            <consortium name="WormBaseParasite"/>
        </authorList>
    </citation>
    <scope>IDENTIFICATION</scope>
</reference>
<sequence length="74" mass="8388">MDEVEKVYRYPLRRSVLKDAKRKIVQDSGEARDDLQQRVLALASKKSWRNVIKEVLAEAKVMAEDAVDGKNGDG</sequence>
<dbReference type="Proteomes" id="UP000268014">
    <property type="component" value="Unassembled WGS sequence"/>
</dbReference>
<dbReference type="AlphaFoldDB" id="A0A0N4X5Y2"/>
<evidence type="ECO:0000313" key="2">
    <source>
        <dbReference type="Proteomes" id="UP000268014"/>
    </source>
</evidence>
<keyword evidence="2" id="KW-1185">Reference proteome</keyword>
<protein>
    <submittedName>
        <fullName evidence="3">MADF domain-containing protein</fullName>
    </submittedName>
</protein>
<accession>A0A0N4X5Y2</accession>
<dbReference type="EMBL" id="UZAF01021571">
    <property type="protein sequence ID" value="VDO79215.1"/>
    <property type="molecule type" value="Genomic_DNA"/>
</dbReference>
<evidence type="ECO:0000313" key="1">
    <source>
        <dbReference type="EMBL" id="VDO79215.1"/>
    </source>
</evidence>
<proteinExistence type="predicted"/>